<dbReference type="PANTHER" id="PTHR24177:SF463">
    <property type="entry name" value="OS09G0331600 PROTEIN"/>
    <property type="match status" value="1"/>
</dbReference>
<reference evidence="3 4" key="1">
    <citation type="journal article" date="2021" name="bioRxiv">
        <title>Chromosome-scale and haplotype-resolved genome assembly of a tetraploid potato cultivar.</title>
        <authorList>
            <person name="Sun H."/>
            <person name="Jiao W.-B."/>
            <person name="Krause K."/>
            <person name="Campoy J.A."/>
            <person name="Goel M."/>
            <person name="Folz-Donahue K."/>
            <person name="Kukat C."/>
            <person name="Huettel B."/>
            <person name="Schneeberger K."/>
        </authorList>
    </citation>
    <scope>NUCLEOTIDE SEQUENCE [LARGE SCALE GENOMIC DNA]</scope>
    <source>
        <strain evidence="3">SolTubOtavaFocal</strain>
        <tissue evidence="3">Leaves</tissue>
    </source>
</reference>
<comment type="caution">
    <text evidence="3">The sequence shown here is derived from an EMBL/GenBank/DDBJ whole genome shotgun (WGS) entry which is preliminary data.</text>
</comment>
<keyword evidence="1" id="KW-0812">Transmembrane</keyword>
<evidence type="ECO:0000313" key="3">
    <source>
        <dbReference type="EMBL" id="KAH0743356.1"/>
    </source>
</evidence>
<dbReference type="EMBL" id="JAIVGD010000023">
    <property type="protein sequence ID" value="KAH0743356.1"/>
    <property type="molecule type" value="Genomic_DNA"/>
</dbReference>
<dbReference type="Pfam" id="PF13962">
    <property type="entry name" value="PGG"/>
    <property type="match status" value="1"/>
</dbReference>
<sequence length="226" mass="24478">MGNFRDTKFGTEETSNSLGFSVLEFISCGGKRSQTRCLAAPQRFLLAHHSWFQLFLSLELKSTLQFFELQEPQAESEGNDHEDRAGRDEKVVKIIMKTAQMHLVVATLLMTVTFTAGLTLPGGFESDTNSPNKGMAILLRRTAFRAFAVSNAIAFACSSGAVFAYFAMAANAISAVTKLTVIIQIYNMAIALQISAMAAVVVAFATGWSLIFAPSKAMAEPPYAKG</sequence>
<keyword evidence="1" id="KW-1133">Transmembrane helix</keyword>
<evidence type="ECO:0000259" key="2">
    <source>
        <dbReference type="Pfam" id="PF13962"/>
    </source>
</evidence>
<keyword evidence="4" id="KW-1185">Reference proteome</keyword>
<dbReference type="InterPro" id="IPR026961">
    <property type="entry name" value="PGG_dom"/>
</dbReference>
<keyword evidence="1" id="KW-0472">Membrane</keyword>
<proteinExistence type="predicted"/>
<organism evidence="3 4">
    <name type="scientific">Solanum tuberosum</name>
    <name type="common">Potato</name>
    <dbReference type="NCBI Taxonomy" id="4113"/>
    <lineage>
        <taxon>Eukaryota</taxon>
        <taxon>Viridiplantae</taxon>
        <taxon>Streptophyta</taxon>
        <taxon>Embryophyta</taxon>
        <taxon>Tracheophyta</taxon>
        <taxon>Spermatophyta</taxon>
        <taxon>Magnoliopsida</taxon>
        <taxon>eudicotyledons</taxon>
        <taxon>Gunneridae</taxon>
        <taxon>Pentapetalae</taxon>
        <taxon>asterids</taxon>
        <taxon>lamiids</taxon>
        <taxon>Solanales</taxon>
        <taxon>Solanaceae</taxon>
        <taxon>Solanoideae</taxon>
        <taxon>Solaneae</taxon>
        <taxon>Solanum</taxon>
    </lineage>
</organism>
<evidence type="ECO:0000313" key="4">
    <source>
        <dbReference type="Proteomes" id="UP000826656"/>
    </source>
</evidence>
<accession>A0ABQ7UAI7</accession>
<feature type="transmembrane region" description="Helical" evidence="1">
    <location>
        <begin position="103"/>
        <end position="124"/>
    </location>
</feature>
<protein>
    <recommendedName>
        <fullName evidence="2">PGG domain-containing protein</fullName>
    </recommendedName>
</protein>
<evidence type="ECO:0000256" key="1">
    <source>
        <dbReference type="SAM" id="Phobius"/>
    </source>
</evidence>
<name>A0ABQ7UAI7_SOLTU</name>
<gene>
    <name evidence="3" type="ORF">KY290_031349</name>
</gene>
<feature type="transmembrane region" description="Helical" evidence="1">
    <location>
        <begin position="144"/>
        <end position="168"/>
    </location>
</feature>
<dbReference type="Proteomes" id="UP000826656">
    <property type="component" value="Unassembled WGS sequence"/>
</dbReference>
<feature type="domain" description="PGG" evidence="2">
    <location>
        <begin position="96"/>
        <end position="209"/>
    </location>
</feature>
<feature type="transmembrane region" description="Helical" evidence="1">
    <location>
        <begin position="189"/>
        <end position="213"/>
    </location>
</feature>
<dbReference type="PANTHER" id="PTHR24177">
    <property type="entry name" value="CASKIN"/>
    <property type="match status" value="1"/>
</dbReference>